<accession>A0A6J4U7Z4</accession>
<feature type="region of interest" description="Disordered" evidence="1">
    <location>
        <begin position="1"/>
        <end position="46"/>
    </location>
</feature>
<dbReference type="AlphaFoldDB" id="A0A6J4U7Z4"/>
<reference evidence="2" key="1">
    <citation type="submission" date="2020-02" db="EMBL/GenBank/DDBJ databases">
        <authorList>
            <person name="Meier V. D."/>
        </authorList>
    </citation>
    <scope>NUCLEOTIDE SEQUENCE</scope>
    <source>
        <strain evidence="2">AVDCRST_MAG59</strain>
    </source>
</reference>
<protein>
    <submittedName>
        <fullName evidence="2">Uncharacterized protein</fullName>
    </submittedName>
</protein>
<sequence>MARPIPPPPPSSDPMNSAPPALHAIEPRRTSGRPHRPCHAIGSGGTGIIRRSRFDRDAMDEVFRVTDRWGRLVTLTRNRWISHIVANYPELASSADAIAGTVHDPTQVRYDRAYPDRGVYYRPSSRPEPWRGLLLRVVVAGGTDSRVVTAHLIEDPHRGERHRWP</sequence>
<dbReference type="EMBL" id="CADCWF010000045">
    <property type="protein sequence ID" value="CAA9541356.1"/>
    <property type="molecule type" value="Genomic_DNA"/>
</dbReference>
<name>A0A6J4U7Z4_9BACT</name>
<feature type="compositionally biased region" description="Pro residues" evidence="1">
    <location>
        <begin position="1"/>
        <end position="12"/>
    </location>
</feature>
<evidence type="ECO:0000256" key="1">
    <source>
        <dbReference type="SAM" id="MobiDB-lite"/>
    </source>
</evidence>
<evidence type="ECO:0000313" key="2">
    <source>
        <dbReference type="EMBL" id="CAA9541356.1"/>
    </source>
</evidence>
<proteinExistence type="predicted"/>
<gene>
    <name evidence="2" type="ORF">AVDCRST_MAG59-862</name>
</gene>
<organism evidence="2">
    <name type="scientific">uncultured Thermomicrobiales bacterium</name>
    <dbReference type="NCBI Taxonomy" id="1645740"/>
    <lineage>
        <taxon>Bacteria</taxon>
        <taxon>Pseudomonadati</taxon>
        <taxon>Thermomicrobiota</taxon>
        <taxon>Thermomicrobia</taxon>
        <taxon>Thermomicrobiales</taxon>
        <taxon>environmental samples</taxon>
    </lineage>
</organism>